<evidence type="ECO:0000256" key="4">
    <source>
        <dbReference type="ARBA" id="ARBA00022833"/>
    </source>
</evidence>
<dbReference type="Gene3D" id="1.10.10.60">
    <property type="entry name" value="Homeodomain-like"/>
    <property type="match status" value="1"/>
</dbReference>
<dbReference type="GO" id="GO:0003700">
    <property type="term" value="F:DNA-binding transcription factor activity"/>
    <property type="evidence" value="ECO:0007669"/>
    <property type="project" value="TreeGrafter"/>
</dbReference>
<dbReference type="Pfam" id="PF04770">
    <property type="entry name" value="ZF-HD_dimer"/>
    <property type="match status" value="1"/>
</dbReference>
<evidence type="ECO:0000256" key="9">
    <source>
        <dbReference type="ARBA" id="ARBA00023242"/>
    </source>
</evidence>
<keyword evidence="8" id="KW-0804">Transcription</keyword>
<sequence length="347" mass="37893">MDITPTVTTTTNNTASTKSPEADSETPTRIQPAKPLAFSNGILKRHNPHHHHHHHLPNTPVVVTYKECQKNHAASLGGHALDGCGEFMPSPTATQTDPTSLKCAACGCHRNFHRREPEEPLPPPANTTHVIEYQPHHRHHPPPPPPPHAGNRSPNSSSPPPISSSYYPSAPHMLLALSTGLSGPQHQDNAGGGGIGVTNTGMVTPGSGGRQSTRKRFRTKFSQDQKERMHQFAERVGWKMQKRDEEIVQEFCNEIGVEKGTLKVWMHNNKNTFGKKDVNGTGSTGRNVVEQIHNNGSNNDKNENTNNNSENNDDDDDNNNNSQSPNHNYQDDHGVAHVATNGSSSSS</sequence>
<protein>
    <submittedName>
        <fullName evidence="13">Zinc-finger homeodomain protein 9</fullName>
    </submittedName>
</protein>
<feature type="compositionally biased region" description="Low complexity" evidence="10">
    <location>
        <begin position="1"/>
        <end position="17"/>
    </location>
</feature>
<organism evidence="12 13">
    <name type="scientific">Ziziphus jujuba</name>
    <name type="common">Chinese jujube</name>
    <name type="synonym">Ziziphus sativa</name>
    <dbReference type="NCBI Taxonomy" id="326968"/>
    <lineage>
        <taxon>Eukaryota</taxon>
        <taxon>Viridiplantae</taxon>
        <taxon>Streptophyta</taxon>
        <taxon>Embryophyta</taxon>
        <taxon>Tracheophyta</taxon>
        <taxon>Spermatophyta</taxon>
        <taxon>Magnoliopsida</taxon>
        <taxon>eudicotyledons</taxon>
        <taxon>Gunneridae</taxon>
        <taxon>Pentapetalae</taxon>
        <taxon>rosids</taxon>
        <taxon>fabids</taxon>
        <taxon>Rosales</taxon>
        <taxon>Rhamnaceae</taxon>
        <taxon>Paliureae</taxon>
        <taxon>Ziziphus</taxon>
    </lineage>
</organism>
<dbReference type="PANTHER" id="PTHR31948">
    <property type="entry name" value="ZINC-FINGER HOMEODOMAIN PROTEIN 2"/>
    <property type="match status" value="1"/>
</dbReference>
<evidence type="ECO:0000256" key="3">
    <source>
        <dbReference type="ARBA" id="ARBA00022771"/>
    </source>
</evidence>
<accession>A0A6P3ZKM2</accession>
<keyword evidence="9" id="KW-0539">Nucleus</keyword>
<dbReference type="GO" id="GO:0050793">
    <property type="term" value="P:regulation of developmental process"/>
    <property type="evidence" value="ECO:0007669"/>
    <property type="project" value="TreeGrafter"/>
</dbReference>
<feature type="domain" description="ZF-HD dimerization-type" evidence="11">
    <location>
        <begin position="65"/>
        <end position="116"/>
    </location>
</feature>
<dbReference type="GeneID" id="107415613"/>
<feature type="compositionally biased region" description="Polar residues" evidence="10">
    <location>
        <begin position="179"/>
        <end position="188"/>
    </location>
</feature>
<dbReference type="PROSITE" id="PS51523">
    <property type="entry name" value="ZF_HD_DIMER"/>
    <property type="match status" value="1"/>
</dbReference>
<dbReference type="InterPro" id="IPR006455">
    <property type="entry name" value="Homeodomain_ZF_HD"/>
</dbReference>
<dbReference type="GO" id="GO:0000976">
    <property type="term" value="F:transcription cis-regulatory region binding"/>
    <property type="evidence" value="ECO:0007669"/>
    <property type="project" value="TreeGrafter"/>
</dbReference>
<evidence type="ECO:0000256" key="5">
    <source>
        <dbReference type="ARBA" id="ARBA00023015"/>
    </source>
</evidence>
<dbReference type="AlphaFoldDB" id="A0A6P3ZKM2"/>
<dbReference type="FunFam" id="1.10.10.60:FF:000257">
    <property type="entry name" value="Zinc-finger homeodomain protein 2"/>
    <property type="match status" value="1"/>
</dbReference>
<evidence type="ECO:0000313" key="13">
    <source>
        <dbReference type="RefSeq" id="XP_015879458.3"/>
    </source>
</evidence>
<dbReference type="InterPro" id="IPR006456">
    <property type="entry name" value="ZF_HD_homeobox_Cys/His_dimer"/>
</dbReference>
<name>A0A6P3ZKM2_ZIZJJ</name>
<dbReference type="SUPFAM" id="SSF46689">
    <property type="entry name" value="Homeodomain-like"/>
    <property type="match status" value="1"/>
</dbReference>
<feature type="region of interest" description="Disordered" evidence="10">
    <location>
        <begin position="272"/>
        <end position="347"/>
    </location>
</feature>
<dbReference type="NCBIfam" id="TIGR01565">
    <property type="entry name" value="homeo_ZF_HD"/>
    <property type="match status" value="1"/>
</dbReference>
<dbReference type="FunCoup" id="A0A6P3ZKM2">
    <property type="interactions" value="228"/>
</dbReference>
<dbReference type="RefSeq" id="XP_015879458.3">
    <property type="nucleotide sequence ID" value="XM_016023972.4"/>
</dbReference>
<evidence type="ECO:0000256" key="6">
    <source>
        <dbReference type="ARBA" id="ARBA00023125"/>
    </source>
</evidence>
<feature type="region of interest" description="Disordered" evidence="10">
    <location>
        <begin position="179"/>
        <end position="216"/>
    </location>
</feature>
<proteinExistence type="predicted"/>
<dbReference type="PANTHER" id="PTHR31948:SF72">
    <property type="entry name" value="ZINC-FINGER HOMEODOMAIN PROTEIN 10"/>
    <property type="match status" value="1"/>
</dbReference>
<evidence type="ECO:0000256" key="2">
    <source>
        <dbReference type="ARBA" id="ARBA00022723"/>
    </source>
</evidence>
<dbReference type="InterPro" id="IPR009057">
    <property type="entry name" value="Homeodomain-like_sf"/>
</dbReference>
<evidence type="ECO:0000256" key="8">
    <source>
        <dbReference type="ARBA" id="ARBA00023163"/>
    </source>
</evidence>
<keyword evidence="12" id="KW-1185">Reference proteome</keyword>
<evidence type="ECO:0000259" key="11">
    <source>
        <dbReference type="PROSITE" id="PS51523"/>
    </source>
</evidence>
<feature type="region of interest" description="Disordered" evidence="10">
    <location>
        <begin position="1"/>
        <end position="31"/>
    </location>
</feature>
<evidence type="ECO:0000256" key="1">
    <source>
        <dbReference type="ARBA" id="ARBA00004123"/>
    </source>
</evidence>
<dbReference type="GO" id="GO:0005634">
    <property type="term" value="C:nucleus"/>
    <property type="evidence" value="ECO:0007669"/>
    <property type="project" value="UniProtKB-SubCell"/>
</dbReference>
<keyword evidence="6 13" id="KW-0238">DNA-binding</keyword>
<reference evidence="13" key="1">
    <citation type="submission" date="2025-08" db="UniProtKB">
        <authorList>
            <consortium name="RefSeq"/>
        </authorList>
    </citation>
    <scope>IDENTIFICATION</scope>
    <source>
        <tissue evidence="13">Seedling</tissue>
    </source>
</reference>
<evidence type="ECO:0000256" key="7">
    <source>
        <dbReference type="ARBA" id="ARBA00023155"/>
    </source>
</evidence>
<evidence type="ECO:0000313" key="12">
    <source>
        <dbReference type="Proteomes" id="UP001652623"/>
    </source>
</evidence>
<dbReference type="InParanoid" id="A0A6P3ZKM2"/>
<feature type="compositionally biased region" description="Low complexity" evidence="10">
    <location>
        <begin position="319"/>
        <end position="328"/>
    </location>
</feature>
<dbReference type="GO" id="GO:0008270">
    <property type="term" value="F:zinc ion binding"/>
    <property type="evidence" value="ECO:0007669"/>
    <property type="project" value="UniProtKB-KW"/>
</dbReference>
<evidence type="ECO:0000256" key="10">
    <source>
        <dbReference type="SAM" id="MobiDB-lite"/>
    </source>
</evidence>
<feature type="region of interest" description="Disordered" evidence="10">
    <location>
        <begin position="134"/>
        <end position="167"/>
    </location>
</feature>
<dbReference type="Proteomes" id="UP001652623">
    <property type="component" value="Chromosome 4"/>
</dbReference>
<keyword evidence="7 13" id="KW-0371">Homeobox</keyword>
<keyword evidence="5" id="KW-0805">Transcription regulation</keyword>
<keyword evidence="4" id="KW-0862">Zinc</keyword>
<dbReference type="NCBIfam" id="TIGR01566">
    <property type="entry name" value="ZF_HD_prot_N"/>
    <property type="match status" value="1"/>
</dbReference>
<gene>
    <name evidence="13" type="primary">LOC107415613</name>
</gene>
<keyword evidence="2" id="KW-0479">Metal-binding</keyword>
<dbReference type="KEGG" id="zju:107415613"/>
<comment type="subcellular location">
    <subcellularLocation>
        <location evidence="1">Nucleus</location>
    </subcellularLocation>
</comment>
<feature type="compositionally biased region" description="Low complexity" evidence="10">
    <location>
        <begin position="294"/>
        <end position="310"/>
    </location>
</feature>
<keyword evidence="3 13" id="KW-0863">Zinc-finger</keyword>